<comment type="subcellular location">
    <subcellularLocation>
        <location evidence="1">Membrane</location>
        <topology evidence="1">Single-pass membrane protein</topology>
    </subcellularLocation>
</comment>
<evidence type="ECO:0000256" key="8">
    <source>
        <dbReference type="ARBA" id="ARBA00023136"/>
    </source>
</evidence>
<evidence type="ECO:0000256" key="7">
    <source>
        <dbReference type="ARBA" id="ARBA00023065"/>
    </source>
</evidence>
<proteinExistence type="inferred from homology"/>
<dbReference type="PANTHER" id="PTHR34264">
    <property type="entry name" value="ATP SYNTHASE SUBUNIT B, CHLOROPLASTIC"/>
    <property type="match status" value="1"/>
</dbReference>
<keyword evidence="6 12" id="KW-1133">Transmembrane helix</keyword>
<keyword evidence="8 12" id="KW-0472">Membrane</keyword>
<keyword evidence="4 12" id="KW-0812">Transmembrane</keyword>
<evidence type="ECO:0000256" key="11">
    <source>
        <dbReference type="SAM" id="Coils"/>
    </source>
</evidence>
<dbReference type="CDD" id="cd06503">
    <property type="entry name" value="ATP-synt_Fo_b"/>
    <property type="match status" value="1"/>
</dbReference>
<evidence type="ECO:0008006" key="14">
    <source>
        <dbReference type="Google" id="ProtNLM"/>
    </source>
</evidence>
<evidence type="ECO:0000256" key="4">
    <source>
        <dbReference type="ARBA" id="ARBA00022692"/>
    </source>
</evidence>
<feature type="coiled-coil region" evidence="11">
    <location>
        <begin position="82"/>
        <end position="116"/>
    </location>
</feature>
<dbReference type="Pfam" id="PF00430">
    <property type="entry name" value="ATP-synt_B"/>
    <property type="match status" value="1"/>
</dbReference>
<dbReference type="GO" id="GO:0045259">
    <property type="term" value="C:proton-transporting ATP synthase complex"/>
    <property type="evidence" value="ECO:0007669"/>
    <property type="project" value="UniProtKB-KW"/>
</dbReference>
<evidence type="ECO:0000256" key="3">
    <source>
        <dbReference type="ARBA" id="ARBA00022547"/>
    </source>
</evidence>
<keyword evidence="3" id="KW-0138">CF(0)</keyword>
<keyword evidence="2" id="KW-0813">Transport</keyword>
<dbReference type="EMBL" id="UOGA01000200">
    <property type="protein sequence ID" value="VAX21431.1"/>
    <property type="molecule type" value="Genomic_DNA"/>
</dbReference>
<feature type="transmembrane region" description="Helical" evidence="12">
    <location>
        <begin position="47"/>
        <end position="64"/>
    </location>
</feature>
<keyword evidence="11" id="KW-0175">Coiled coil</keyword>
<evidence type="ECO:0000256" key="2">
    <source>
        <dbReference type="ARBA" id="ARBA00022448"/>
    </source>
</evidence>
<evidence type="ECO:0000256" key="12">
    <source>
        <dbReference type="SAM" id="Phobius"/>
    </source>
</evidence>
<evidence type="ECO:0000256" key="9">
    <source>
        <dbReference type="ARBA" id="ARBA00023310"/>
    </source>
</evidence>
<dbReference type="AlphaFoldDB" id="A0A3B1C3Y1"/>
<reference evidence="13" key="1">
    <citation type="submission" date="2018-06" db="EMBL/GenBank/DDBJ databases">
        <authorList>
            <person name="Zhirakovskaya E."/>
        </authorList>
    </citation>
    <scope>NUCLEOTIDE SEQUENCE</scope>
</reference>
<dbReference type="GO" id="GO:0015078">
    <property type="term" value="F:proton transmembrane transporter activity"/>
    <property type="evidence" value="ECO:0007669"/>
    <property type="project" value="InterPro"/>
</dbReference>
<dbReference type="GO" id="GO:0015986">
    <property type="term" value="P:proton motive force-driven ATP synthesis"/>
    <property type="evidence" value="ECO:0007669"/>
    <property type="project" value="InterPro"/>
</dbReference>
<dbReference type="HAMAP" id="MF_01398">
    <property type="entry name" value="ATP_synth_b_bprime"/>
    <property type="match status" value="1"/>
</dbReference>
<name>A0A3B1C3Y1_9ZZZZ</name>
<evidence type="ECO:0000313" key="13">
    <source>
        <dbReference type="EMBL" id="VAX21431.1"/>
    </source>
</evidence>
<feature type="transmembrane region" description="Helical" evidence="12">
    <location>
        <begin position="7"/>
        <end position="27"/>
    </location>
</feature>
<evidence type="ECO:0000256" key="6">
    <source>
        <dbReference type="ARBA" id="ARBA00022989"/>
    </source>
</evidence>
<protein>
    <recommendedName>
        <fullName evidence="14">ATP synthase F0 sector subunit b</fullName>
    </recommendedName>
</protein>
<accession>A0A3B1C3Y1</accession>
<comment type="function">
    <text evidence="10">F(1)F(0) ATP synthase produces ATP from ADP in the presence of a proton or sodium gradient. F-type ATPases consist of two structural domains, F(1) containing the extramembraneous catalytic core and F(0) containing the membrane proton channel, linked together by a central stalk and a peripheral stalk. During catalysis, ATP synthesis in the catalytic domain of F(1) is coupled via a rotary mechanism of the central stalk subunits to proton translocation.</text>
</comment>
<sequence length="198" mass="22332">MNTVKAPGIMTILFGFVTLVIVVLYAIPAQASGLPLATEWSWARDGGRIVNSVIFLSVVLWGIIKFGKPIFQKRSELIAERFDSLEKAREKAEKSLKDYMVKIKEMEVEAEKIRSEALAEGEMIKKNMIEQAEHVAKQIVEKASERIALEAHQAKEKLRKETTIAAINMAEEILKNNLGSDDQKRLVGEYLSKMENKN</sequence>
<keyword evidence="5" id="KW-0375">Hydrogen ion transport</keyword>
<evidence type="ECO:0000256" key="10">
    <source>
        <dbReference type="ARBA" id="ARBA00025198"/>
    </source>
</evidence>
<evidence type="ECO:0000256" key="1">
    <source>
        <dbReference type="ARBA" id="ARBA00004167"/>
    </source>
</evidence>
<dbReference type="InterPro" id="IPR002146">
    <property type="entry name" value="ATP_synth_b/b'su_bac/chlpt"/>
</dbReference>
<dbReference type="PANTHER" id="PTHR34264:SF3">
    <property type="entry name" value="ATP SYNTHASE SUBUNIT B, CHLOROPLASTIC"/>
    <property type="match status" value="1"/>
</dbReference>
<keyword evidence="7" id="KW-0406">Ion transport</keyword>
<organism evidence="13">
    <name type="scientific">hydrothermal vent metagenome</name>
    <dbReference type="NCBI Taxonomy" id="652676"/>
    <lineage>
        <taxon>unclassified sequences</taxon>
        <taxon>metagenomes</taxon>
        <taxon>ecological metagenomes</taxon>
    </lineage>
</organism>
<keyword evidence="9" id="KW-0066">ATP synthesis</keyword>
<gene>
    <name evidence="13" type="ORF">MNBD_NITROSPINAE04-1877</name>
</gene>
<evidence type="ECO:0000256" key="5">
    <source>
        <dbReference type="ARBA" id="ARBA00022781"/>
    </source>
</evidence>